<dbReference type="GO" id="GO:0000287">
    <property type="term" value="F:magnesium ion binding"/>
    <property type="evidence" value="ECO:0007669"/>
    <property type="project" value="InterPro"/>
</dbReference>
<evidence type="ECO:0000256" key="2">
    <source>
        <dbReference type="ARBA" id="ARBA00022679"/>
    </source>
</evidence>
<organism evidence="4 5">
    <name type="scientific">Marvinbryantia formatexigens DSM 14469</name>
    <dbReference type="NCBI Taxonomy" id="478749"/>
    <lineage>
        <taxon>Bacteria</taxon>
        <taxon>Bacillati</taxon>
        <taxon>Bacillota</taxon>
        <taxon>Clostridia</taxon>
        <taxon>Lachnospirales</taxon>
        <taxon>Lachnospiraceae</taxon>
        <taxon>Marvinbryantia</taxon>
    </lineage>
</organism>
<dbReference type="RefSeq" id="WP_006860193.1">
    <property type="nucleotide sequence ID" value="NZ_ACCL02000002.1"/>
</dbReference>
<dbReference type="EMBL" id="ACCL02000002">
    <property type="protein sequence ID" value="EET62358.1"/>
    <property type="molecule type" value="Genomic_DNA"/>
</dbReference>
<name>C6L9V1_9FIRM</name>
<dbReference type="GO" id="GO:0019878">
    <property type="term" value="P:lysine biosynthetic process via aminoadipic acid"/>
    <property type="evidence" value="ECO:0007669"/>
    <property type="project" value="TreeGrafter"/>
</dbReference>
<dbReference type="Gene3D" id="3.90.470.20">
    <property type="entry name" value="4'-phosphopantetheinyl transferase domain"/>
    <property type="match status" value="2"/>
</dbReference>
<keyword evidence="2 4" id="KW-0808">Transferase</keyword>
<dbReference type="OrthoDB" id="9808281at2"/>
<sequence length="186" mass="21279">MIYFCRKDLDSRGQKHGEQTGAARELLLAGLRLEYGIKQLPDIAADEMGKPYFPGMPQLFFNYSHCREGILCGISDAPIGVDLEPVREHKESLVRRVCHPREAALLQETEQKNPALTKIWVAKEAYLKYLGTGIRSDLRLLDMSAAVLHDEIRFGGCFLHFWRREDICMCACTEKPYSGELRQFEI</sequence>
<proteinExistence type="inferred from homology"/>
<dbReference type="PANTHER" id="PTHR12215">
    <property type="entry name" value="PHOSPHOPANTETHEINE TRANSFERASE"/>
    <property type="match status" value="1"/>
</dbReference>
<dbReference type="AlphaFoldDB" id="C6L9V1"/>
<comment type="caution">
    <text evidence="4">The sequence shown here is derived from an EMBL/GenBank/DDBJ whole genome shotgun (WGS) entry which is preliminary data.</text>
</comment>
<dbReference type="InterPro" id="IPR037143">
    <property type="entry name" value="4-PPantetheinyl_Trfase_dom_sf"/>
</dbReference>
<dbReference type="STRING" id="168384.SAMN05660368_03571"/>
<dbReference type="SUPFAM" id="SSF56214">
    <property type="entry name" value="4'-phosphopantetheinyl transferase"/>
    <property type="match status" value="2"/>
</dbReference>
<dbReference type="InterPro" id="IPR008278">
    <property type="entry name" value="4-PPantetheinyl_Trfase_dom"/>
</dbReference>
<dbReference type="PANTHER" id="PTHR12215:SF10">
    <property type="entry name" value="L-AMINOADIPATE-SEMIALDEHYDE DEHYDROGENASE-PHOSPHOPANTETHEINYL TRANSFERASE"/>
    <property type="match status" value="1"/>
</dbReference>
<dbReference type="GO" id="GO:0008897">
    <property type="term" value="F:holo-[acyl-carrier-protein] synthase activity"/>
    <property type="evidence" value="ECO:0007669"/>
    <property type="project" value="InterPro"/>
</dbReference>
<gene>
    <name evidence="4" type="ORF">BRYFOR_05391</name>
</gene>
<feature type="domain" description="4'-phosphopantetheinyl transferase" evidence="3">
    <location>
        <begin position="78"/>
        <end position="143"/>
    </location>
</feature>
<evidence type="ECO:0000313" key="5">
    <source>
        <dbReference type="Proteomes" id="UP000005561"/>
    </source>
</evidence>
<dbReference type="GO" id="GO:0005829">
    <property type="term" value="C:cytosol"/>
    <property type="evidence" value="ECO:0007669"/>
    <property type="project" value="TreeGrafter"/>
</dbReference>
<evidence type="ECO:0000259" key="3">
    <source>
        <dbReference type="Pfam" id="PF01648"/>
    </source>
</evidence>
<comment type="similarity">
    <text evidence="1">Belongs to the P-Pant transferase superfamily. Gsp/Sfp/HetI/AcpT family.</text>
</comment>
<dbReference type="Proteomes" id="UP000005561">
    <property type="component" value="Unassembled WGS sequence"/>
</dbReference>
<evidence type="ECO:0000256" key="1">
    <source>
        <dbReference type="ARBA" id="ARBA00010990"/>
    </source>
</evidence>
<dbReference type="InterPro" id="IPR050559">
    <property type="entry name" value="P-Pant_transferase_sf"/>
</dbReference>
<protein>
    <submittedName>
        <fullName evidence="4">Phosphopantetheinyl transferase family protein</fullName>
    </submittedName>
</protein>
<dbReference type="Pfam" id="PF01648">
    <property type="entry name" value="ACPS"/>
    <property type="match status" value="1"/>
</dbReference>
<evidence type="ECO:0000313" key="4">
    <source>
        <dbReference type="EMBL" id="EET62358.1"/>
    </source>
</evidence>
<reference evidence="4" key="1">
    <citation type="submission" date="2009-07" db="EMBL/GenBank/DDBJ databases">
        <authorList>
            <person name="Weinstock G."/>
            <person name="Sodergren E."/>
            <person name="Clifton S."/>
            <person name="Fulton L."/>
            <person name="Fulton B."/>
            <person name="Courtney L."/>
            <person name="Fronick C."/>
            <person name="Harrison M."/>
            <person name="Strong C."/>
            <person name="Farmer C."/>
            <person name="Delahaunty K."/>
            <person name="Markovic C."/>
            <person name="Hall O."/>
            <person name="Minx P."/>
            <person name="Tomlinson C."/>
            <person name="Mitreva M."/>
            <person name="Nelson J."/>
            <person name="Hou S."/>
            <person name="Wollam A."/>
            <person name="Pepin K.H."/>
            <person name="Johnson M."/>
            <person name="Bhonagiri V."/>
            <person name="Nash W.E."/>
            <person name="Warren W."/>
            <person name="Chinwalla A."/>
            <person name="Mardis E.R."/>
            <person name="Wilson R.K."/>
        </authorList>
    </citation>
    <scope>NUCLEOTIDE SEQUENCE [LARGE SCALE GENOMIC DNA]</scope>
    <source>
        <strain evidence="4">DSM 14469</strain>
    </source>
</reference>
<accession>C6L9V1</accession>
<keyword evidence="5" id="KW-1185">Reference proteome</keyword>
<dbReference type="eggNOG" id="COG2091">
    <property type="taxonomic scope" value="Bacteria"/>
</dbReference>